<accession>A0A9Q0RUU2</accession>
<organism evidence="1 2">
    <name type="scientific">Pseudolycoriella hygida</name>
    <dbReference type="NCBI Taxonomy" id="35572"/>
    <lineage>
        <taxon>Eukaryota</taxon>
        <taxon>Metazoa</taxon>
        <taxon>Ecdysozoa</taxon>
        <taxon>Arthropoda</taxon>
        <taxon>Hexapoda</taxon>
        <taxon>Insecta</taxon>
        <taxon>Pterygota</taxon>
        <taxon>Neoptera</taxon>
        <taxon>Endopterygota</taxon>
        <taxon>Diptera</taxon>
        <taxon>Nematocera</taxon>
        <taxon>Sciaroidea</taxon>
        <taxon>Sciaridae</taxon>
        <taxon>Pseudolycoriella</taxon>
    </lineage>
</organism>
<keyword evidence="2" id="KW-1185">Reference proteome</keyword>
<dbReference type="Proteomes" id="UP001151699">
    <property type="component" value="Unassembled WGS sequence"/>
</dbReference>
<dbReference type="AlphaFoldDB" id="A0A9Q0RUU2"/>
<evidence type="ECO:0000313" key="2">
    <source>
        <dbReference type="Proteomes" id="UP001151699"/>
    </source>
</evidence>
<comment type="caution">
    <text evidence="1">The sequence shown here is derived from an EMBL/GenBank/DDBJ whole genome shotgun (WGS) entry which is preliminary data.</text>
</comment>
<name>A0A9Q0RUU2_9DIPT</name>
<reference evidence="1" key="1">
    <citation type="submission" date="2022-07" db="EMBL/GenBank/DDBJ databases">
        <authorList>
            <person name="Trinca V."/>
            <person name="Uliana J.V.C."/>
            <person name="Torres T.T."/>
            <person name="Ward R.J."/>
            <person name="Monesi N."/>
        </authorList>
    </citation>
    <scope>NUCLEOTIDE SEQUENCE</scope>
    <source>
        <strain evidence="1">HSMRA1968</strain>
        <tissue evidence="1">Whole embryos</tissue>
    </source>
</reference>
<evidence type="ECO:0000313" key="1">
    <source>
        <dbReference type="EMBL" id="KAJ6630885.1"/>
    </source>
</evidence>
<dbReference type="EMBL" id="WJQU01002763">
    <property type="protein sequence ID" value="KAJ6630885.1"/>
    <property type="molecule type" value="Genomic_DNA"/>
</dbReference>
<gene>
    <name evidence="1" type="ORF">Bhyg_15757</name>
</gene>
<proteinExistence type="predicted"/>
<protein>
    <submittedName>
        <fullName evidence="1">Uncharacterized protein</fullName>
    </submittedName>
</protein>
<sequence length="159" mass="18037">MELRSEEKAFDDIELIRFPQPIKVDREQRLHCITHEWISFVSTENENVLVNPSDSEIVPLIWLNDISGRFTASSIIALSIAFITFPSKSNVLSCSNDPKEFLRNVFKRLFQKPMSGNESASRTLKLLRYNCKACKFGSPENVPLGISLIALSFKDSTPN</sequence>